<proteinExistence type="predicted"/>
<keyword evidence="2" id="KW-1185">Reference proteome</keyword>
<name>A0A6C0GCI8_9BACT</name>
<gene>
    <name evidence="1" type="ORF">GXP67_02830</name>
</gene>
<organism evidence="1 2">
    <name type="scientific">Rhodocytophaga rosea</name>
    <dbReference type="NCBI Taxonomy" id="2704465"/>
    <lineage>
        <taxon>Bacteria</taxon>
        <taxon>Pseudomonadati</taxon>
        <taxon>Bacteroidota</taxon>
        <taxon>Cytophagia</taxon>
        <taxon>Cytophagales</taxon>
        <taxon>Rhodocytophagaceae</taxon>
        <taxon>Rhodocytophaga</taxon>
    </lineage>
</organism>
<sequence>MKADVYLNTNLSLELREKMLAQINKALPDEMFEILVKVKGSWLVRNELAETWKQLRGKPDWVIDDDFSDYLTLHQAESLGLIPKPSN</sequence>
<dbReference type="RefSeq" id="WP_162441756.1">
    <property type="nucleotide sequence ID" value="NZ_CP048222.1"/>
</dbReference>
<reference evidence="1 2" key="1">
    <citation type="submission" date="2020-01" db="EMBL/GenBank/DDBJ databases">
        <authorList>
            <person name="Kim M.K."/>
        </authorList>
    </citation>
    <scope>NUCLEOTIDE SEQUENCE [LARGE SCALE GENOMIC DNA]</scope>
    <source>
        <strain evidence="1 2">172606-1</strain>
    </source>
</reference>
<dbReference type="EMBL" id="CP048222">
    <property type="protein sequence ID" value="QHT65675.1"/>
    <property type="molecule type" value="Genomic_DNA"/>
</dbReference>
<accession>A0A6C0GCI8</accession>
<dbReference type="Proteomes" id="UP000480178">
    <property type="component" value="Chromosome"/>
</dbReference>
<evidence type="ECO:0000313" key="1">
    <source>
        <dbReference type="EMBL" id="QHT65675.1"/>
    </source>
</evidence>
<dbReference type="AlphaFoldDB" id="A0A6C0GCI8"/>
<dbReference type="KEGG" id="rhoz:GXP67_02830"/>
<protein>
    <submittedName>
        <fullName evidence="1">Uncharacterized protein</fullName>
    </submittedName>
</protein>
<evidence type="ECO:0000313" key="2">
    <source>
        <dbReference type="Proteomes" id="UP000480178"/>
    </source>
</evidence>